<organism evidence="2 3">
    <name type="scientific">Trichonephila clavipes</name>
    <name type="common">Golden silk orbweaver</name>
    <name type="synonym">Nephila clavipes</name>
    <dbReference type="NCBI Taxonomy" id="2585209"/>
    <lineage>
        <taxon>Eukaryota</taxon>
        <taxon>Metazoa</taxon>
        <taxon>Ecdysozoa</taxon>
        <taxon>Arthropoda</taxon>
        <taxon>Chelicerata</taxon>
        <taxon>Arachnida</taxon>
        <taxon>Araneae</taxon>
        <taxon>Araneomorphae</taxon>
        <taxon>Entelegynae</taxon>
        <taxon>Araneoidea</taxon>
        <taxon>Nephilidae</taxon>
        <taxon>Trichonephila</taxon>
    </lineage>
</organism>
<sequence length="669" mass="77230">MGALLAARLAKEISRVLNEKISTTNYFWTDSTIALSWIQGPSNRWKVFVANRVKEIRSLTDKDSWRHCPGKDSPSDLLTRGISADSLINCEKWWKGPSFLQEGNTVPVSNNVLLSDESAYLEELKPTERKTLTVILDNNLLNHILSVSNNFQKNLCIFSYIYRFINNCKRPSNKQIGPLRMCEIQQAEITLVKLVQQMEFNSEIKDLSCKGMVNPQSKIRNLSPFLDYENVPRVGGRLAHSKLCFDKKHQIILPNNHRLTNLILEMTHKRHLHVGPQTLLSIVRQRFWPLNGRNMCRKLVNNCIICFKAKPVTCSQIMGQLPAERISQSFPFNKVGIDFCGHFWIKYPNQRKGVLNKVYVCIFVCMVTKACHLEIVTDLSSEAFIAALKRFFSRRGKSERIFSDNATNFVGTQLELKRLREIMSNCVSNLSRFLCEERVEWSFIPPRAPNHGGLWEAGVKAVKYHIRRVMGNLRFTYEEFLTILNQIEGVLNSRPLYPLSCDPGDFDALTPGHFLVGRPITAIAEPSLTEVSDNRLKVWQKQTKIVQHIWKRWSNNYLSTLQNRNKWYFEKNNVKIHDMVILKEDNLPVCNWPLGRILEVYHALVELGYWSSLQLVGYSRLNVLQCPKMISPEVILQFRKVEKVTRTQVERIRGLRSNSNVLTGQETVH</sequence>
<dbReference type="GO" id="GO:0015074">
    <property type="term" value="P:DNA integration"/>
    <property type="evidence" value="ECO:0007669"/>
    <property type="project" value="InterPro"/>
</dbReference>
<dbReference type="InterPro" id="IPR040676">
    <property type="entry name" value="DUF5641"/>
</dbReference>
<dbReference type="InterPro" id="IPR041588">
    <property type="entry name" value="Integrase_H2C2"/>
</dbReference>
<name>A0A8X6W6A3_TRICX</name>
<dbReference type="Pfam" id="PF18701">
    <property type="entry name" value="DUF5641"/>
    <property type="match status" value="1"/>
</dbReference>
<evidence type="ECO:0000313" key="2">
    <source>
        <dbReference type="EMBL" id="GFY28641.1"/>
    </source>
</evidence>
<protein>
    <submittedName>
        <fullName evidence="2">Integrase catalytic domain-containing protein</fullName>
    </submittedName>
</protein>
<dbReference type="Gene3D" id="3.30.420.10">
    <property type="entry name" value="Ribonuclease H-like superfamily/Ribonuclease H"/>
    <property type="match status" value="1"/>
</dbReference>
<dbReference type="InterPro" id="IPR012337">
    <property type="entry name" value="RNaseH-like_sf"/>
</dbReference>
<dbReference type="Pfam" id="PF17921">
    <property type="entry name" value="Integrase_H2C2"/>
    <property type="match status" value="1"/>
</dbReference>
<comment type="caution">
    <text evidence="2">The sequence shown here is derived from an EMBL/GenBank/DDBJ whole genome shotgun (WGS) entry which is preliminary data.</text>
</comment>
<evidence type="ECO:0000313" key="3">
    <source>
        <dbReference type="Proteomes" id="UP000887159"/>
    </source>
</evidence>
<feature type="domain" description="Integrase catalytic" evidence="1">
    <location>
        <begin position="327"/>
        <end position="519"/>
    </location>
</feature>
<dbReference type="PANTHER" id="PTHR47331">
    <property type="entry name" value="PHD-TYPE DOMAIN-CONTAINING PROTEIN"/>
    <property type="match status" value="1"/>
</dbReference>
<dbReference type="GO" id="GO:0003676">
    <property type="term" value="F:nucleic acid binding"/>
    <property type="evidence" value="ECO:0007669"/>
    <property type="project" value="InterPro"/>
</dbReference>
<evidence type="ECO:0000259" key="1">
    <source>
        <dbReference type="PROSITE" id="PS50994"/>
    </source>
</evidence>
<dbReference type="PROSITE" id="PS50994">
    <property type="entry name" value="INTEGRASE"/>
    <property type="match status" value="1"/>
</dbReference>
<proteinExistence type="predicted"/>
<dbReference type="Gene3D" id="1.10.340.70">
    <property type="match status" value="1"/>
</dbReference>
<accession>A0A8X6W6A3</accession>
<dbReference type="AlphaFoldDB" id="A0A8X6W6A3"/>
<dbReference type="EMBL" id="BMAU01021386">
    <property type="protein sequence ID" value="GFY28641.1"/>
    <property type="molecule type" value="Genomic_DNA"/>
</dbReference>
<dbReference type="SUPFAM" id="SSF53098">
    <property type="entry name" value="Ribonuclease H-like"/>
    <property type="match status" value="1"/>
</dbReference>
<gene>
    <name evidence="2" type="primary">AVEN_170617_1</name>
    <name evidence="2" type="ORF">TNCV_3440081</name>
</gene>
<dbReference type="PANTHER" id="PTHR47331:SF1">
    <property type="entry name" value="GAG-LIKE PROTEIN"/>
    <property type="match status" value="1"/>
</dbReference>
<dbReference type="InterPro" id="IPR001584">
    <property type="entry name" value="Integrase_cat-core"/>
</dbReference>
<dbReference type="InterPro" id="IPR036397">
    <property type="entry name" value="RNaseH_sf"/>
</dbReference>
<reference evidence="2" key="1">
    <citation type="submission" date="2020-08" db="EMBL/GenBank/DDBJ databases">
        <title>Multicomponent nature underlies the extraordinary mechanical properties of spider dragline silk.</title>
        <authorList>
            <person name="Kono N."/>
            <person name="Nakamura H."/>
            <person name="Mori M."/>
            <person name="Yoshida Y."/>
            <person name="Ohtoshi R."/>
            <person name="Malay A.D."/>
            <person name="Moran D.A.P."/>
            <person name="Tomita M."/>
            <person name="Numata K."/>
            <person name="Arakawa K."/>
        </authorList>
    </citation>
    <scope>NUCLEOTIDE SEQUENCE</scope>
</reference>
<keyword evidence="3" id="KW-1185">Reference proteome</keyword>
<dbReference type="Proteomes" id="UP000887159">
    <property type="component" value="Unassembled WGS sequence"/>
</dbReference>